<name>A0A4D6LCG8_VIGUN</name>
<accession>A0A4D6LCG8</accession>
<dbReference type="Proteomes" id="UP000501690">
    <property type="component" value="Linkage Group LG3"/>
</dbReference>
<evidence type="ECO:0000313" key="2">
    <source>
        <dbReference type="EMBL" id="QCD86269.1"/>
    </source>
</evidence>
<reference evidence="2 3" key="1">
    <citation type="submission" date="2019-04" db="EMBL/GenBank/DDBJ databases">
        <title>An improved genome assembly and genetic linkage map for asparagus bean, Vigna unguiculata ssp. sesquipedialis.</title>
        <authorList>
            <person name="Xia Q."/>
            <person name="Zhang R."/>
            <person name="Dong Y."/>
        </authorList>
    </citation>
    <scope>NUCLEOTIDE SEQUENCE [LARGE SCALE GENOMIC DNA]</scope>
    <source>
        <tissue evidence="2">Leaf</tissue>
    </source>
</reference>
<gene>
    <name evidence="2" type="ORF">DEO72_LG3g790</name>
</gene>
<protein>
    <submittedName>
        <fullName evidence="2">Uncharacterized protein</fullName>
    </submittedName>
</protein>
<evidence type="ECO:0000256" key="1">
    <source>
        <dbReference type="SAM" id="MobiDB-lite"/>
    </source>
</evidence>
<keyword evidence="3" id="KW-1185">Reference proteome</keyword>
<dbReference type="AlphaFoldDB" id="A0A4D6LCG8"/>
<organism evidence="2 3">
    <name type="scientific">Vigna unguiculata</name>
    <name type="common">Cowpea</name>
    <dbReference type="NCBI Taxonomy" id="3917"/>
    <lineage>
        <taxon>Eukaryota</taxon>
        <taxon>Viridiplantae</taxon>
        <taxon>Streptophyta</taxon>
        <taxon>Embryophyta</taxon>
        <taxon>Tracheophyta</taxon>
        <taxon>Spermatophyta</taxon>
        <taxon>Magnoliopsida</taxon>
        <taxon>eudicotyledons</taxon>
        <taxon>Gunneridae</taxon>
        <taxon>Pentapetalae</taxon>
        <taxon>rosids</taxon>
        <taxon>fabids</taxon>
        <taxon>Fabales</taxon>
        <taxon>Fabaceae</taxon>
        <taxon>Papilionoideae</taxon>
        <taxon>50 kb inversion clade</taxon>
        <taxon>NPAAA clade</taxon>
        <taxon>indigoferoid/millettioid clade</taxon>
        <taxon>Phaseoleae</taxon>
        <taxon>Vigna</taxon>
    </lineage>
</organism>
<evidence type="ECO:0000313" key="3">
    <source>
        <dbReference type="Proteomes" id="UP000501690"/>
    </source>
</evidence>
<sequence length="94" mass="10224">MRFKQELHRSPSWPRGLACRIPPSAGSAASRSSPVLPSPSRESPTTLVREDAAARHHTTIPHPFTRPHSRSELRIAGGEAADEGFSCLGFLLLI</sequence>
<feature type="compositionally biased region" description="Low complexity" evidence="1">
    <location>
        <begin position="22"/>
        <end position="44"/>
    </location>
</feature>
<proteinExistence type="predicted"/>
<dbReference type="EMBL" id="CP039347">
    <property type="protein sequence ID" value="QCD86269.1"/>
    <property type="molecule type" value="Genomic_DNA"/>
</dbReference>
<feature type="region of interest" description="Disordered" evidence="1">
    <location>
        <begin position="1"/>
        <end position="69"/>
    </location>
</feature>